<evidence type="ECO:0000256" key="2">
    <source>
        <dbReference type="SAM" id="Phobius"/>
    </source>
</evidence>
<dbReference type="Proteomes" id="UP000789901">
    <property type="component" value="Unassembled WGS sequence"/>
</dbReference>
<dbReference type="PANTHER" id="PTHR13315">
    <property type="entry name" value="METALLO PHOSPHOESTERASE RELATED"/>
    <property type="match status" value="1"/>
</dbReference>
<keyword evidence="2" id="KW-1133">Transmembrane helix</keyword>
<accession>A0ABN7UR34</accession>
<keyword evidence="4" id="KW-1185">Reference proteome</keyword>
<keyword evidence="1 2" id="KW-0472">Membrane</keyword>
<sequence>PVKRIPRRSQTYLWISALLVGEIFIFYYAMRKCSWPYNPHWDTSLTDPFRIALIADPQIINSYSYGRTGILQRVSEIYPDMHMRKNWINLQNIFDPDAIIFLVDLMDGGREWVDDKLKSNVSALIEKNLFKPMQKFDLVHEKEELLKCTEDIKGNLQVEQLDEEVAHRI</sequence>
<comment type="caution">
    <text evidence="3">The sequence shown here is derived from an EMBL/GenBank/DDBJ whole genome shotgun (WGS) entry which is preliminary data.</text>
</comment>
<evidence type="ECO:0000256" key="1">
    <source>
        <dbReference type="ARBA" id="ARBA00023136"/>
    </source>
</evidence>
<proteinExistence type="predicted"/>
<evidence type="ECO:0000313" key="3">
    <source>
        <dbReference type="EMBL" id="CAG8656970.1"/>
    </source>
</evidence>
<keyword evidence="2" id="KW-0812">Transmembrane</keyword>
<dbReference type="EMBL" id="CAJVQB010005251">
    <property type="protein sequence ID" value="CAG8656970.1"/>
    <property type="molecule type" value="Genomic_DNA"/>
</dbReference>
<protein>
    <submittedName>
        <fullName evidence="3">901_t:CDS:1</fullName>
    </submittedName>
</protein>
<gene>
    <name evidence="3" type="ORF">GMARGA_LOCUS9669</name>
</gene>
<name>A0ABN7UR34_GIGMA</name>
<organism evidence="3 4">
    <name type="scientific">Gigaspora margarita</name>
    <dbReference type="NCBI Taxonomy" id="4874"/>
    <lineage>
        <taxon>Eukaryota</taxon>
        <taxon>Fungi</taxon>
        <taxon>Fungi incertae sedis</taxon>
        <taxon>Mucoromycota</taxon>
        <taxon>Glomeromycotina</taxon>
        <taxon>Glomeromycetes</taxon>
        <taxon>Diversisporales</taxon>
        <taxon>Gigasporaceae</taxon>
        <taxon>Gigaspora</taxon>
    </lineage>
</organism>
<dbReference type="InterPro" id="IPR033308">
    <property type="entry name" value="PGAP5/Cdc1/Ted1"/>
</dbReference>
<feature type="non-terminal residue" evidence="3">
    <location>
        <position position="1"/>
    </location>
</feature>
<dbReference type="PANTHER" id="PTHR13315:SF4">
    <property type="entry name" value="METALLOPHOSPHOESTERASE, ISOFORM E"/>
    <property type="match status" value="1"/>
</dbReference>
<evidence type="ECO:0000313" key="4">
    <source>
        <dbReference type="Proteomes" id="UP000789901"/>
    </source>
</evidence>
<reference evidence="3 4" key="1">
    <citation type="submission" date="2021-06" db="EMBL/GenBank/DDBJ databases">
        <authorList>
            <person name="Kallberg Y."/>
            <person name="Tangrot J."/>
            <person name="Rosling A."/>
        </authorList>
    </citation>
    <scope>NUCLEOTIDE SEQUENCE [LARGE SCALE GENOMIC DNA]</scope>
    <source>
        <strain evidence="3 4">120-4 pot B 10/14</strain>
    </source>
</reference>
<feature type="transmembrane region" description="Helical" evidence="2">
    <location>
        <begin position="12"/>
        <end position="30"/>
    </location>
</feature>